<dbReference type="PANTHER" id="PTHR30600">
    <property type="entry name" value="CYTOCHROME C PEROXIDASE-RELATED"/>
    <property type="match status" value="1"/>
</dbReference>
<keyword evidence="7" id="KW-1185">Reference proteome</keyword>
<dbReference type="InterPro" id="IPR009056">
    <property type="entry name" value="Cyt_c-like_dom"/>
</dbReference>
<proteinExistence type="predicted"/>
<dbReference type="InterPro" id="IPR036909">
    <property type="entry name" value="Cyt_c-like_dom_sf"/>
</dbReference>
<comment type="caution">
    <text evidence="6">The sequence shown here is derived from an EMBL/GenBank/DDBJ whole genome shotgun (WGS) entry which is preliminary data.</text>
</comment>
<organism evidence="6 7">
    <name type="scientific">Flavivirga spongiicola</name>
    <dbReference type="NCBI Taxonomy" id="421621"/>
    <lineage>
        <taxon>Bacteria</taxon>
        <taxon>Pseudomonadati</taxon>
        <taxon>Bacteroidota</taxon>
        <taxon>Flavobacteriia</taxon>
        <taxon>Flavobacteriales</taxon>
        <taxon>Flavobacteriaceae</taxon>
        <taxon>Flavivirga</taxon>
    </lineage>
</organism>
<dbReference type="RefSeq" id="WP_303309169.1">
    <property type="nucleotide sequence ID" value="NZ_JAODOP010000001.1"/>
</dbReference>
<keyword evidence="3 4" id="KW-0408">Iron</keyword>
<keyword evidence="2 4" id="KW-0479">Metal-binding</keyword>
<dbReference type="InterPro" id="IPR051395">
    <property type="entry name" value="Cytochrome_c_Peroxidase/MauG"/>
</dbReference>
<name>A0ABU7XNA9_9FLAO</name>
<dbReference type="PROSITE" id="PS51007">
    <property type="entry name" value="CYTC"/>
    <property type="match status" value="1"/>
</dbReference>
<gene>
    <name evidence="6" type="ORF">N1F79_03495</name>
</gene>
<evidence type="ECO:0000313" key="7">
    <source>
        <dbReference type="Proteomes" id="UP001337305"/>
    </source>
</evidence>
<evidence type="ECO:0000256" key="2">
    <source>
        <dbReference type="ARBA" id="ARBA00022723"/>
    </source>
</evidence>
<dbReference type="SUPFAM" id="SSF46626">
    <property type="entry name" value="Cytochrome c"/>
    <property type="match status" value="1"/>
</dbReference>
<dbReference type="Proteomes" id="UP001337305">
    <property type="component" value="Unassembled WGS sequence"/>
</dbReference>
<dbReference type="EMBL" id="JAODOP010000001">
    <property type="protein sequence ID" value="MEF3832187.1"/>
    <property type="molecule type" value="Genomic_DNA"/>
</dbReference>
<keyword evidence="1 4" id="KW-0349">Heme</keyword>
<dbReference type="PANTHER" id="PTHR30600:SF9">
    <property type="entry name" value="BLR7738 PROTEIN"/>
    <property type="match status" value="1"/>
</dbReference>
<feature type="domain" description="Cytochrome c" evidence="5">
    <location>
        <begin position="336"/>
        <end position="441"/>
    </location>
</feature>
<sequence length="441" mass="47693">MTSKRIFRILLLFTIVFVFIQCKNDDDDPPRTLNIPPPVEVQLNPALVELGKEIFRHDTFGDEAFWSGVLELDKAILGEANGGFGPGLSPSTALSIGLKVDATALPQSVVDGINDGSVDLDDPLTTAALLSLDAVVGVKGNFDNTGNLISTGITCALCHSNVDNSFAEGIGNRLDGWANNELNVGAILGFINNASLADILKVDQVTFNSVVNNWGPGRFAPVLLMDGKVTKPNGDLATLIIPPAYGLQGVEKETYTGWGEISYWNRFIGVLDMGGLGSFSDPRLNDPDKFPLAVERGLFDVTSAENLIDDDKLEALLQYQLSLLPPKPDPSTYNEQAAIRGKMIFEGKANCVSCHAGAAFVDNVLHTPESIGIDGFEANRSPTGMYRTPPLRGLFAKQSSGFYHDGRFASLNDVITHYDNHFELKLTSLEKSDLVEYIKAL</sequence>
<evidence type="ECO:0000256" key="3">
    <source>
        <dbReference type="ARBA" id="ARBA00023004"/>
    </source>
</evidence>
<evidence type="ECO:0000256" key="4">
    <source>
        <dbReference type="PROSITE-ProRule" id="PRU00433"/>
    </source>
</evidence>
<protein>
    <recommendedName>
        <fullName evidence="5">Cytochrome c domain-containing protein</fullName>
    </recommendedName>
</protein>
<reference evidence="6 7" key="1">
    <citation type="submission" date="2022-09" db="EMBL/GenBank/DDBJ databases">
        <title>Genome sequencing of Flavivirga sp. MEBiC05379.</title>
        <authorList>
            <person name="Oh H.-M."/>
            <person name="Kwon K.K."/>
            <person name="Park M.J."/>
            <person name="Yang S.-H."/>
        </authorList>
    </citation>
    <scope>NUCLEOTIDE SEQUENCE [LARGE SCALE GENOMIC DNA]</scope>
    <source>
        <strain evidence="6 7">MEBiC05379</strain>
    </source>
</reference>
<dbReference type="Gene3D" id="1.10.760.10">
    <property type="entry name" value="Cytochrome c-like domain"/>
    <property type="match status" value="1"/>
</dbReference>
<evidence type="ECO:0000313" key="6">
    <source>
        <dbReference type="EMBL" id="MEF3832187.1"/>
    </source>
</evidence>
<evidence type="ECO:0000256" key="1">
    <source>
        <dbReference type="ARBA" id="ARBA00022617"/>
    </source>
</evidence>
<accession>A0ABU7XNA9</accession>
<evidence type="ECO:0000259" key="5">
    <source>
        <dbReference type="PROSITE" id="PS51007"/>
    </source>
</evidence>